<keyword evidence="2" id="KW-1185">Reference proteome</keyword>
<dbReference type="Proteomes" id="UP000035681">
    <property type="component" value="Unplaced"/>
</dbReference>
<keyword evidence="1" id="KW-0732">Signal</keyword>
<evidence type="ECO:0000256" key="1">
    <source>
        <dbReference type="SAM" id="SignalP"/>
    </source>
</evidence>
<name>A0A0K0EJE4_STRER</name>
<sequence>MYNFIKYLALIHVIGATSTCDPSSYPIVTSCYRSFFSFYNLSISSSMEFPKYLDYLNAVVNYEKLGSIEEFKKVCTIQNSLTSCLGDSVSCINSKDLLKIFKFHDYDNEEYTGDYYMSNYKCTTAYQFMLNNFHCLITVHTLGKDKLANCKNNFIKSVPSRGCQAANIFISCLGEVFGSYCGPKGEDLACNIAKIDMTYDMPQCKDKLKTCNQL</sequence>
<feature type="chain" id="PRO_5005328421" evidence="1">
    <location>
        <begin position="20"/>
        <end position="214"/>
    </location>
</feature>
<reference evidence="3" key="1">
    <citation type="submission" date="2015-08" db="UniProtKB">
        <authorList>
            <consortium name="WormBaseParasite"/>
        </authorList>
    </citation>
    <scope>IDENTIFICATION</scope>
</reference>
<evidence type="ECO:0000313" key="4">
    <source>
        <dbReference type="WBParaSite" id="TCONS_00005353.p1"/>
    </source>
</evidence>
<proteinExistence type="predicted"/>
<evidence type="ECO:0000313" key="3">
    <source>
        <dbReference type="WBParaSite" id="SSTP_0000959000.1"/>
    </source>
</evidence>
<protein>
    <submittedName>
        <fullName evidence="3 4">DUF19 domain-containing protein</fullName>
    </submittedName>
</protein>
<dbReference type="AlphaFoldDB" id="A0A0K0EJE4"/>
<dbReference type="WBParaSite" id="TCONS_00005353.p1">
    <property type="protein sequence ID" value="TCONS_00005353.p1"/>
    <property type="gene ID" value="XLOC_003660"/>
</dbReference>
<dbReference type="PANTHER" id="PTHR35014">
    <property type="entry name" value="INFECTION RESPONSE PROTEIN-RELATED"/>
    <property type="match status" value="1"/>
</dbReference>
<dbReference type="WBParaSite" id="SSTP_0000959000.1">
    <property type="protein sequence ID" value="SSTP_0000959000.1"/>
    <property type="gene ID" value="SSTP_0000959000"/>
</dbReference>
<organism evidence="3">
    <name type="scientific">Strongyloides stercoralis</name>
    <name type="common">Threadworm</name>
    <dbReference type="NCBI Taxonomy" id="6248"/>
    <lineage>
        <taxon>Eukaryota</taxon>
        <taxon>Metazoa</taxon>
        <taxon>Ecdysozoa</taxon>
        <taxon>Nematoda</taxon>
        <taxon>Chromadorea</taxon>
        <taxon>Rhabditida</taxon>
        <taxon>Tylenchina</taxon>
        <taxon>Panagrolaimomorpha</taxon>
        <taxon>Strongyloidoidea</taxon>
        <taxon>Strongyloididae</taxon>
        <taxon>Strongyloides</taxon>
    </lineage>
</organism>
<dbReference type="PANTHER" id="PTHR35014:SF1">
    <property type="entry name" value="INFECTION RESPONSE PROTEIN"/>
    <property type="match status" value="1"/>
</dbReference>
<accession>A0A0K0EJE4</accession>
<evidence type="ECO:0000313" key="2">
    <source>
        <dbReference type="Proteomes" id="UP000035681"/>
    </source>
</evidence>
<feature type="signal peptide" evidence="1">
    <location>
        <begin position="1"/>
        <end position="19"/>
    </location>
</feature>